<evidence type="ECO:0000313" key="2">
    <source>
        <dbReference type="EMBL" id="RIB13243.1"/>
    </source>
</evidence>
<dbReference type="EMBL" id="QKWP01000942">
    <property type="protein sequence ID" value="RIB13243.1"/>
    <property type="molecule type" value="Genomic_DNA"/>
</dbReference>
<organism evidence="2 3">
    <name type="scientific">Gigaspora rosea</name>
    <dbReference type="NCBI Taxonomy" id="44941"/>
    <lineage>
        <taxon>Eukaryota</taxon>
        <taxon>Fungi</taxon>
        <taxon>Fungi incertae sedis</taxon>
        <taxon>Mucoromycota</taxon>
        <taxon>Glomeromycotina</taxon>
        <taxon>Glomeromycetes</taxon>
        <taxon>Diversisporales</taxon>
        <taxon>Gigasporaceae</taxon>
        <taxon>Gigaspora</taxon>
    </lineage>
</organism>
<dbReference type="AlphaFoldDB" id="A0A397V051"/>
<dbReference type="InterPro" id="IPR012337">
    <property type="entry name" value="RNaseH-like_sf"/>
</dbReference>
<dbReference type="OrthoDB" id="2439833at2759"/>
<dbReference type="GO" id="GO:0003676">
    <property type="term" value="F:nucleic acid binding"/>
    <property type="evidence" value="ECO:0007669"/>
    <property type="project" value="InterPro"/>
</dbReference>
<feature type="domain" description="DNA-directed DNA polymerase family B exonuclease" evidence="1">
    <location>
        <begin position="6"/>
        <end position="141"/>
    </location>
</feature>
<dbReference type="Proteomes" id="UP000266673">
    <property type="component" value="Unassembled WGS sequence"/>
</dbReference>
<evidence type="ECO:0000313" key="3">
    <source>
        <dbReference type="Proteomes" id="UP000266673"/>
    </source>
</evidence>
<sequence length="246" mass="29280">MYGQGYLPVGEKDENYVYMIQIDFFYSTQLTFFKRFCLSTIPIKQKVFISKYRNNISCDLKDFHIIILNSQEELLLKFAELFKKYLLAFEIGFNTGYDWNFILKKVIKLKIENTFNRKLFKFARVNIVENAKKIFKTEIKNTLDAMLNRYGLSEKVDLLYLPESADNLWYMFIYANAIKFKNNYKVLVKLSHQLLRLTKLSFNKYLISMLVPETILKIYTIELAYYCSVDTLQLQELNLKHNIIGD</sequence>
<proteinExistence type="predicted"/>
<protein>
    <recommendedName>
        <fullName evidence="1">DNA-directed DNA polymerase family B exonuclease domain-containing protein</fullName>
    </recommendedName>
</protein>
<dbReference type="Pfam" id="PF03104">
    <property type="entry name" value="DNA_pol_B_exo1"/>
    <property type="match status" value="1"/>
</dbReference>
<keyword evidence="3" id="KW-1185">Reference proteome</keyword>
<dbReference type="Gene3D" id="3.30.420.10">
    <property type="entry name" value="Ribonuclease H-like superfamily/Ribonuclease H"/>
    <property type="match status" value="1"/>
</dbReference>
<dbReference type="InterPro" id="IPR006133">
    <property type="entry name" value="DNA-dir_DNA_pol_B_exonuc"/>
</dbReference>
<accession>A0A397V051</accession>
<gene>
    <name evidence="2" type="ORF">C2G38_2198385</name>
</gene>
<evidence type="ECO:0000259" key="1">
    <source>
        <dbReference type="Pfam" id="PF03104"/>
    </source>
</evidence>
<dbReference type="InterPro" id="IPR036397">
    <property type="entry name" value="RNaseH_sf"/>
</dbReference>
<comment type="caution">
    <text evidence="2">The sequence shown here is derived from an EMBL/GenBank/DDBJ whole genome shotgun (WGS) entry which is preliminary data.</text>
</comment>
<reference evidence="2 3" key="1">
    <citation type="submission" date="2018-06" db="EMBL/GenBank/DDBJ databases">
        <title>Comparative genomics reveals the genomic features of Rhizophagus irregularis, R. cerebriforme, R. diaphanum and Gigaspora rosea, and their symbiotic lifestyle signature.</title>
        <authorList>
            <person name="Morin E."/>
            <person name="San Clemente H."/>
            <person name="Chen E.C.H."/>
            <person name="De La Providencia I."/>
            <person name="Hainaut M."/>
            <person name="Kuo A."/>
            <person name="Kohler A."/>
            <person name="Murat C."/>
            <person name="Tang N."/>
            <person name="Roy S."/>
            <person name="Loubradou J."/>
            <person name="Henrissat B."/>
            <person name="Grigoriev I.V."/>
            <person name="Corradi N."/>
            <person name="Roux C."/>
            <person name="Martin F.M."/>
        </authorList>
    </citation>
    <scope>NUCLEOTIDE SEQUENCE [LARGE SCALE GENOMIC DNA]</scope>
    <source>
        <strain evidence="2 3">DAOM 194757</strain>
    </source>
</reference>
<dbReference type="SUPFAM" id="SSF53098">
    <property type="entry name" value="Ribonuclease H-like"/>
    <property type="match status" value="1"/>
</dbReference>
<name>A0A397V051_9GLOM</name>